<organism evidence="2 3">
    <name type="scientific">Lentzea aerocolonigenes</name>
    <name type="common">Lechevalieria aerocolonigenes</name>
    <name type="synonym">Saccharothrix aerocolonigenes</name>
    <dbReference type="NCBI Taxonomy" id="68170"/>
    <lineage>
        <taxon>Bacteria</taxon>
        <taxon>Bacillati</taxon>
        <taxon>Actinomycetota</taxon>
        <taxon>Actinomycetes</taxon>
        <taxon>Pseudonocardiales</taxon>
        <taxon>Pseudonocardiaceae</taxon>
        <taxon>Lentzea</taxon>
    </lineage>
</organism>
<feature type="compositionally biased region" description="Basic and acidic residues" evidence="1">
    <location>
        <begin position="10"/>
        <end position="56"/>
    </location>
</feature>
<evidence type="ECO:0000313" key="2">
    <source>
        <dbReference type="EMBL" id="KJK33684.1"/>
    </source>
</evidence>
<gene>
    <name evidence="2" type="ORF">UK23_45130</name>
</gene>
<dbReference type="AlphaFoldDB" id="A0A0F0GG98"/>
<protein>
    <submittedName>
        <fullName evidence="2">Uncharacterized protein</fullName>
    </submittedName>
</protein>
<dbReference type="EMBL" id="JYJG01000508">
    <property type="protein sequence ID" value="KJK33684.1"/>
    <property type="molecule type" value="Genomic_DNA"/>
</dbReference>
<proteinExistence type="predicted"/>
<evidence type="ECO:0000313" key="3">
    <source>
        <dbReference type="Proteomes" id="UP000033393"/>
    </source>
</evidence>
<reference evidence="2 3" key="1">
    <citation type="submission" date="2015-02" db="EMBL/GenBank/DDBJ databases">
        <authorList>
            <person name="Ju K.-S."/>
            <person name="Doroghazi J.R."/>
            <person name="Metcalf W."/>
        </authorList>
    </citation>
    <scope>NUCLEOTIDE SEQUENCE [LARGE SCALE GENOMIC DNA]</scope>
    <source>
        <strain evidence="2 3">NRRL B-16140</strain>
    </source>
</reference>
<keyword evidence="3" id="KW-1185">Reference proteome</keyword>
<name>A0A0F0GG98_LENAE</name>
<sequence length="209" mass="22875">MSMPGSTKQELYDHEKEVVKKNIEEKHPGEGDKKQSYEDAKNNPEEYDAKGPRDGLDDWGGPEGEHFTHKYPPPKVPRNRDHSGRGIRVSTEALKTFATNVRSLIPTLKTALEQIEKVKVAPGIFYDAHQLQVKVVGGGTGGAIQPTTREFLRKAIDAITAVADELEKLAHAYDTAEELNRATGKDLNEHIAGARAEISKAITGPTPAS</sequence>
<dbReference type="Proteomes" id="UP000033393">
    <property type="component" value="Unassembled WGS sequence"/>
</dbReference>
<feature type="region of interest" description="Disordered" evidence="1">
    <location>
        <begin position="1"/>
        <end position="85"/>
    </location>
</feature>
<evidence type="ECO:0000256" key="1">
    <source>
        <dbReference type="SAM" id="MobiDB-lite"/>
    </source>
</evidence>
<comment type="caution">
    <text evidence="2">The sequence shown here is derived from an EMBL/GenBank/DDBJ whole genome shotgun (WGS) entry which is preliminary data.</text>
</comment>
<dbReference type="PATRIC" id="fig|68170.10.peg.2347"/>
<accession>A0A0F0GG98</accession>